<dbReference type="Proteomes" id="UP000054735">
    <property type="component" value="Unassembled WGS sequence"/>
</dbReference>
<dbReference type="Pfam" id="PF01208">
    <property type="entry name" value="URO-D"/>
    <property type="match status" value="1"/>
</dbReference>
<evidence type="ECO:0000259" key="16">
    <source>
        <dbReference type="PROSITE" id="PS00907"/>
    </source>
</evidence>
<keyword evidence="10 12" id="KW-0456">Lyase</keyword>
<dbReference type="InterPro" id="IPR038071">
    <property type="entry name" value="UROD/MetE-like_sf"/>
</dbReference>
<dbReference type="PROSITE" id="PS00907">
    <property type="entry name" value="UROD_2"/>
    <property type="match status" value="1"/>
</dbReference>
<dbReference type="STRING" id="28083.Lbir_1622"/>
<dbReference type="EC" id="4.1.1.37" evidence="6 12"/>
<accession>A0A378IBW0</accession>
<evidence type="ECO:0000256" key="4">
    <source>
        <dbReference type="ARBA" id="ARBA00009935"/>
    </source>
</evidence>
<organism evidence="18 20">
    <name type="scientific">Legionella birminghamensis</name>
    <dbReference type="NCBI Taxonomy" id="28083"/>
    <lineage>
        <taxon>Bacteria</taxon>
        <taxon>Pseudomonadati</taxon>
        <taxon>Pseudomonadota</taxon>
        <taxon>Gammaproteobacteria</taxon>
        <taxon>Legionellales</taxon>
        <taxon>Legionellaceae</taxon>
        <taxon>Legionella</taxon>
    </lineage>
</organism>
<dbReference type="GO" id="GO:0019353">
    <property type="term" value="P:protoporphyrinogen IX biosynthetic process from glutamate"/>
    <property type="evidence" value="ECO:0007669"/>
    <property type="project" value="TreeGrafter"/>
</dbReference>
<reference evidence="18 20" key="2">
    <citation type="submission" date="2018-06" db="EMBL/GenBank/DDBJ databases">
        <authorList>
            <consortium name="Pathogen Informatics"/>
            <person name="Doyle S."/>
        </authorList>
    </citation>
    <scope>NUCLEOTIDE SEQUENCE [LARGE SCALE GENOMIC DNA]</scope>
    <source>
        <strain evidence="18 20">NCTC12437</strain>
    </source>
</reference>
<dbReference type="HAMAP" id="MF_00218">
    <property type="entry name" value="URO_D"/>
    <property type="match status" value="1"/>
</dbReference>
<dbReference type="GO" id="GO:0005829">
    <property type="term" value="C:cytosol"/>
    <property type="evidence" value="ECO:0007669"/>
    <property type="project" value="TreeGrafter"/>
</dbReference>
<dbReference type="Gene3D" id="3.20.20.210">
    <property type="match status" value="1"/>
</dbReference>
<keyword evidence="19" id="KW-1185">Reference proteome</keyword>
<comment type="pathway">
    <text evidence="3 12 13">Porphyrin-containing compound metabolism; protoporphyrin-IX biosynthesis; coproporphyrinogen-III from 5-aminolevulinate: step 4/4.</text>
</comment>
<evidence type="ECO:0000313" key="18">
    <source>
        <dbReference type="EMBL" id="STX32396.1"/>
    </source>
</evidence>
<feature type="domain" description="Uroporphyrinogen decarboxylase (URO-D)" evidence="16">
    <location>
        <begin position="141"/>
        <end position="157"/>
    </location>
</feature>
<evidence type="ECO:0000256" key="13">
    <source>
        <dbReference type="RuleBase" id="RU000554"/>
    </source>
</evidence>
<evidence type="ECO:0000256" key="9">
    <source>
        <dbReference type="ARBA" id="ARBA00022793"/>
    </source>
</evidence>
<evidence type="ECO:0000256" key="12">
    <source>
        <dbReference type="HAMAP-Rule" id="MF_00218"/>
    </source>
</evidence>
<dbReference type="NCBIfam" id="TIGR01464">
    <property type="entry name" value="hemE"/>
    <property type="match status" value="1"/>
</dbReference>
<sequence>MNVNESIFLRSLRREPVPRTPVWLMRQAGRYLPEYRRVRAQAGDFMTLCKTPELACEVTLQPLRRFPLDAAILFSDILTIPDAMGLGLYFVEGEGPCFRFPLHSQNAIQILPYEGLNDRLAYVFDAARLIRQEMPAEMPLIGFSGSPWTLACYMVEGQSSRQFPRVMQLIEKDPHGAMLLLRKLSHAVSQYLLEQIHAGVNAVMLFDTWGGMLSSENYFKYSLNPMKEIVQTLKRHHPEVPVILFTKGGGQWLLQMAETGCDALGLDWNTDLGVARKLLDDKLSLQGNFEPALLLSDEETIIDEVKRLLASYGKGHGHVFNLGHGITPDVPPEHVGILLEAVKTYSPAYHEGVQ</sequence>
<dbReference type="InterPro" id="IPR006361">
    <property type="entry name" value="Uroporphyrinogen_deCO2ase_HemE"/>
</dbReference>
<evidence type="ECO:0000313" key="17">
    <source>
        <dbReference type="EMBL" id="KTC71767.1"/>
    </source>
</evidence>
<keyword evidence="8 12" id="KW-0963">Cytoplasm</keyword>
<comment type="caution">
    <text evidence="12">Lacks conserved residue(s) required for the propagation of feature annotation.</text>
</comment>
<keyword evidence="9 12" id="KW-0210">Decarboxylase</keyword>
<dbReference type="SUPFAM" id="SSF51726">
    <property type="entry name" value="UROD/MetE-like"/>
    <property type="match status" value="1"/>
</dbReference>
<evidence type="ECO:0000256" key="14">
    <source>
        <dbReference type="RuleBase" id="RU004169"/>
    </source>
</evidence>
<evidence type="ECO:0000256" key="2">
    <source>
        <dbReference type="ARBA" id="ARBA00004496"/>
    </source>
</evidence>
<feature type="domain" description="Uroporphyrinogen decarboxylase (URO-D)" evidence="15">
    <location>
        <begin position="21"/>
        <end position="30"/>
    </location>
</feature>
<evidence type="ECO:0000256" key="10">
    <source>
        <dbReference type="ARBA" id="ARBA00023239"/>
    </source>
</evidence>
<evidence type="ECO:0000256" key="6">
    <source>
        <dbReference type="ARBA" id="ARBA00012288"/>
    </source>
</evidence>
<dbReference type="GO" id="GO:0004853">
    <property type="term" value="F:uroporphyrinogen decarboxylase activity"/>
    <property type="evidence" value="ECO:0007669"/>
    <property type="project" value="UniProtKB-UniRule"/>
</dbReference>
<evidence type="ECO:0000256" key="11">
    <source>
        <dbReference type="ARBA" id="ARBA00023244"/>
    </source>
</evidence>
<dbReference type="UniPathway" id="UPA00251">
    <property type="reaction ID" value="UER00321"/>
</dbReference>
<keyword evidence="11 12" id="KW-0627">Porphyrin biosynthesis</keyword>
<dbReference type="PROSITE" id="PS00906">
    <property type="entry name" value="UROD_1"/>
    <property type="match status" value="1"/>
</dbReference>
<dbReference type="Proteomes" id="UP000255066">
    <property type="component" value="Unassembled WGS sequence"/>
</dbReference>
<feature type="binding site" evidence="12">
    <location>
        <position position="76"/>
    </location>
    <ligand>
        <name>substrate</name>
    </ligand>
</feature>
<feature type="site" description="Transition state stabilizer" evidence="12">
    <location>
        <position position="76"/>
    </location>
</feature>
<dbReference type="RefSeq" id="WP_058523673.1">
    <property type="nucleotide sequence ID" value="NZ_CAAAHV010000008.1"/>
</dbReference>
<comment type="subunit">
    <text evidence="5 12">Homodimer.</text>
</comment>
<evidence type="ECO:0000256" key="8">
    <source>
        <dbReference type="ARBA" id="ARBA00022490"/>
    </source>
</evidence>
<dbReference type="EMBL" id="UGNW01000001">
    <property type="protein sequence ID" value="STX32396.1"/>
    <property type="molecule type" value="Genomic_DNA"/>
</dbReference>
<evidence type="ECO:0000259" key="15">
    <source>
        <dbReference type="PROSITE" id="PS00906"/>
    </source>
</evidence>
<feature type="binding site" evidence="12">
    <location>
        <begin position="26"/>
        <end position="30"/>
    </location>
    <ligand>
        <name>substrate</name>
    </ligand>
</feature>
<gene>
    <name evidence="12 18" type="primary">hemE</name>
    <name evidence="17" type="ORF">Lbir_1622</name>
    <name evidence="18" type="ORF">NCTC12437_02181</name>
</gene>
<dbReference type="PANTHER" id="PTHR21091">
    <property type="entry name" value="METHYLTETRAHYDROFOLATE:HOMOCYSTEINE METHYLTRANSFERASE RELATED"/>
    <property type="match status" value="1"/>
</dbReference>
<evidence type="ECO:0000256" key="1">
    <source>
        <dbReference type="ARBA" id="ARBA00002448"/>
    </source>
</evidence>
<proteinExistence type="inferred from homology"/>
<comment type="catalytic activity">
    <reaction evidence="12 13">
        <text>uroporphyrinogen III + 4 H(+) = coproporphyrinogen III + 4 CO2</text>
        <dbReference type="Rhea" id="RHEA:19865"/>
        <dbReference type="ChEBI" id="CHEBI:15378"/>
        <dbReference type="ChEBI" id="CHEBI:16526"/>
        <dbReference type="ChEBI" id="CHEBI:57308"/>
        <dbReference type="ChEBI" id="CHEBI:57309"/>
        <dbReference type="EC" id="4.1.1.37"/>
    </reaction>
</comment>
<name>A0A378IBW0_9GAMM</name>
<comment type="function">
    <text evidence="1 12">Catalyzes the decarboxylation of four acetate groups of uroporphyrinogen-III to yield coproporphyrinogen-III.</text>
</comment>
<evidence type="ECO:0000256" key="7">
    <source>
        <dbReference type="ARBA" id="ARBA00014308"/>
    </source>
</evidence>
<evidence type="ECO:0000313" key="19">
    <source>
        <dbReference type="Proteomes" id="UP000054735"/>
    </source>
</evidence>
<reference evidence="17 19" key="1">
    <citation type="submission" date="2015-11" db="EMBL/GenBank/DDBJ databases">
        <title>Genomic analysis of 38 Legionella species identifies large and diverse effector repertoires.</title>
        <authorList>
            <person name="Burstein D."/>
            <person name="Amaro F."/>
            <person name="Zusman T."/>
            <person name="Lifshitz Z."/>
            <person name="Cohen O."/>
            <person name="Gilbert J.A."/>
            <person name="Pupko T."/>
            <person name="Shuman H.A."/>
            <person name="Segal G."/>
        </authorList>
    </citation>
    <scope>NUCLEOTIDE SEQUENCE [LARGE SCALE GENOMIC DNA]</scope>
    <source>
        <strain evidence="17 19">CDC#1407-AL-14</strain>
    </source>
</reference>
<dbReference type="PANTHER" id="PTHR21091:SF169">
    <property type="entry name" value="UROPORPHYRINOGEN DECARBOXYLASE"/>
    <property type="match status" value="1"/>
</dbReference>
<feature type="binding site" evidence="12">
    <location>
        <position position="208"/>
    </location>
    <ligand>
        <name>substrate</name>
    </ligand>
</feature>
<evidence type="ECO:0000313" key="20">
    <source>
        <dbReference type="Proteomes" id="UP000255066"/>
    </source>
</evidence>
<dbReference type="FunFam" id="3.20.20.210:FF:000001">
    <property type="entry name" value="Uroporphyrinogen decarboxylase"/>
    <property type="match status" value="1"/>
</dbReference>
<dbReference type="InterPro" id="IPR000257">
    <property type="entry name" value="Uroporphyrinogen_deCOase"/>
</dbReference>
<feature type="binding site" evidence="12">
    <location>
        <position position="324"/>
    </location>
    <ligand>
        <name>substrate</name>
    </ligand>
</feature>
<dbReference type="EMBL" id="LNXT01000019">
    <property type="protein sequence ID" value="KTC71767.1"/>
    <property type="molecule type" value="Genomic_DNA"/>
</dbReference>
<evidence type="ECO:0000256" key="3">
    <source>
        <dbReference type="ARBA" id="ARBA00004804"/>
    </source>
</evidence>
<feature type="binding site" evidence="12">
    <location>
        <position position="153"/>
    </location>
    <ligand>
        <name>substrate</name>
    </ligand>
</feature>
<evidence type="ECO:0000256" key="5">
    <source>
        <dbReference type="ARBA" id="ARBA00011738"/>
    </source>
</evidence>
<dbReference type="OrthoDB" id="9806656at2"/>
<dbReference type="CDD" id="cd00717">
    <property type="entry name" value="URO-D"/>
    <property type="match status" value="1"/>
</dbReference>
<protein>
    <recommendedName>
        <fullName evidence="7 12">Uroporphyrinogen decarboxylase</fullName>
        <shortName evidence="12">UPD</shortName>
        <shortName evidence="12">URO-D</shortName>
        <ecNumber evidence="6 12">4.1.1.37</ecNumber>
    </recommendedName>
</protein>
<comment type="similarity">
    <text evidence="4 12 14">Belongs to the uroporphyrinogen decarboxylase family.</text>
</comment>
<comment type="subcellular location">
    <subcellularLocation>
        <location evidence="2 12">Cytoplasm</location>
    </subcellularLocation>
</comment>
<dbReference type="AlphaFoldDB" id="A0A378IBW0"/>